<gene>
    <name evidence="2" type="ORF">SAMN04489868_12614</name>
</gene>
<accession>A0A1I3D094</accession>
<dbReference type="PROSITE" id="PS50206">
    <property type="entry name" value="RHODANESE_3"/>
    <property type="match status" value="1"/>
</dbReference>
<dbReference type="SUPFAM" id="SSF52821">
    <property type="entry name" value="Rhodanese/Cell cycle control phosphatase"/>
    <property type="match status" value="1"/>
</dbReference>
<dbReference type="EMBL" id="FOQE01000026">
    <property type="protein sequence ID" value="SFH80135.1"/>
    <property type="molecule type" value="Genomic_DNA"/>
</dbReference>
<evidence type="ECO:0000259" key="1">
    <source>
        <dbReference type="PROSITE" id="PS50206"/>
    </source>
</evidence>
<dbReference type="Pfam" id="PF00581">
    <property type="entry name" value="Rhodanese"/>
    <property type="match status" value="1"/>
</dbReference>
<evidence type="ECO:0000313" key="3">
    <source>
        <dbReference type="Proteomes" id="UP000198668"/>
    </source>
</evidence>
<dbReference type="RefSeq" id="WP_092092922.1">
    <property type="nucleotide sequence ID" value="NZ_FOQE01000026.1"/>
</dbReference>
<dbReference type="OrthoDB" id="9800872at2"/>
<sequence>MYQSMSIPEFEQKMKKENVDLIDVREADEFAAGHIPGATHVPLSGFPEAAEALDKNKHYHVICHSGGRSTMACEQLSQAGYDVTNIMGGMSAWRGETE</sequence>
<dbReference type="InterPro" id="IPR001763">
    <property type="entry name" value="Rhodanese-like_dom"/>
</dbReference>
<organism evidence="2 3">
    <name type="scientific">Pisciglobus halotolerans</name>
    <dbReference type="NCBI Taxonomy" id="745365"/>
    <lineage>
        <taxon>Bacteria</taxon>
        <taxon>Bacillati</taxon>
        <taxon>Bacillota</taxon>
        <taxon>Bacilli</taxon>
        <taxon>Lactobacillales</taxon>
        <taxon>Carnobacteriaceae</taxon>
    </lineage>
</organism>
<dbReference type="Proteomes" id="UP000198668">
    <property type="component" value="Unassembled WGS sequence"/>
</dbReference>
<feature type="domain" description="Rhodanese" evidence="1">
    <location>
        <begin position="15"/>
        <end position="98"/>
    </location>
</feature>
<dbReference type="Gene3D" id="3.40.250.10">
    <property type="entry name" value="Rhodanese-like domain"/>
    <property type="match status" value="1"/>
</dbReference>
<dbReference type="InterPro" id="IPR001307">
    <property type="entry name" value="Thiosulphate_STrfase_CS"/>
</dbReference>
<dbReference type="PROSITE" id="PS00380">
    <property type="entry name" value="RHODANESE_1"/>
    <property type="match status" value="1"/>
</dbReference>
<keyword evidence="2" id="KW-0808">Transferase</keyword>
<dbReference type="PANTHER" id="PTHR43031">
    <property type="entry name" value="FAD-DEPENDENT OXIDOREDUCTASE"/>
    <property type="match status" value="1"/>
</dbReference>
<dbReference type="InterPro" id="IPR036873">
    <property type="entry name" value="Rhodanese-like_dom_sf"/>
</dbReference>
<reference evidence="2 3" key="1">
    <citation type="submission" date="2016-10" db="EMBL/GenBank/DDBJ databases">
        <authorList>
            <person name="de Groot N.N."/>
        </authorList>
    </citation>
    <scope>NUCLEOTIDE SEQUENCE [LARGE SCALE GENOMIC DNA]</scope>
    <source>
        <strain evidence="2 3">DSM 27630</strain>
    </source>
</reference>
<evidence type="ECO:0000313" key="2">
    <source>
        <dbReference type="EMBL" id="SFH80135.1"/>
    </source>
</evidence>
<dbReference type="AlphaFoldDB" id="A0A1I3D094"/>
<keyword evidence="3" id="KW-1185">Reference proteome</keyword>
<dbReference type="GO" id="GO:0004792">
    <property type="term" value="F:thiosulfate-cyanide sulfurtransferase activity"/>
    <property type="evidence" value="ECO:0007669"/>
    <property type="project" value="InterPro"/>
</dbReference>
<proteinExistence type="predicted"/>
<dbReference type="CDD" id="cd00158">
    <property type="entry name" value="RHOD"/>
    <property type="match status" value="1"/>
</dbReference>
<dbReference type="InterPro" id="IPR050229">
    <property type="entry name" value="GlpE_sulfurtransferase"/>
</dbReference>
<dbReference type="PANTHER" id="PTHR43031:SF17">
    <property type="entry name" value="SULFURTRANSFERASE YTWF-RELATED"/>
    <property type="match status" value="1"/>
</dbReference>
<protein>
    <submittedName>
        <fullName evidence="2">Rhodanese-related sulfurtransferase</fullName>
    </submittedName>
</protein>
<name>A0A1I3D094_9LACT</name>
<dbReference type="SMART" id="SM00450">
    <property type="entry name" value="RHOD"/>
    <property type="match status" value="1"/>
</dbReference>